<dbReference type="PROSITE" id="PS00674">
    <property type="entry name" value="AAA"/>
    <property type="match status" value="1"/>
</dbReference>
<evidence type="ECO:0000256" key="8">
    <source>
        <dbReference type="SAM" id="MobiDB-lite"/>
    </source>
</evidence>
<evidence type="ECO:0000256" key="2">
    <source>
        <dbReference type="ARBA" id="ARBA00022741"/>
    </source>
</evidence>
<dbReference type="Gene3D" id="1.10.10.60">
    <property type="entry name" value="Homeodomain-like"/>
    <property type="match status" value="1"/>
</dbReference>
<dbReference type="Pfam" id="PF12037">
    <property type="entry name" value="ATAD3_N"/>
    <property type="match status" value="1"/>
</dbReference>
<evidence type="ECO:0000256" key="3">
    <source>
        <dbReference type="ARBA" id="ARBA00022840"/>
    </source>
</evidence>
<evidence type="ECO:0000313" key="12">
    <source>
        <dbReference type="Proteomes" id="UP000516314"/>
    </source>
</evidence>
<dbReference type="CDD" id="cd00167">
    <property type="entry name" value="SANT"/>
    <property type="match status" value="1"/>
</dbReference>
<dbReference type="GO" id="GO:0005524">
    <property type="term" value="F:ATP binding"/>
    <property type="evidence" value="ECO:0007669"/>
    <property type="project" value="UniProtKB-KW"/>
</dbReference>
<dbReference type="Gene3D" id="3.40.50.300">
    <property type="entry name" value="P-loop containing nucleotide triphosphate hydrolases"/>
    <property type="match status" value="1"/>
</dbReference>
<dbReference type="Pfam" id="PF00004">
    <property type="entry name" value="AAA"/>
    <property type="match status" value="1"/>
</dbReference>
<dbReference type="Pfam" id="PF00249">
    <property type="entry name" value="Myb_DNA-binding"/>
    <property type="match status" value="1"/>
</dbReference>
<feature type="region of interest" description="Disordered" evidence="8">
    <location>
        <begin position="127"/>
        <end position="165"/>
    </location>
</feature>
<keyword evidence="6" id="KW-0539">Nucleus</keyword>
<evidence type="ECO:0000256" key="1">
    <source>
        <dbReference type="ARBA" id="ARBA00004123"/>
    </source>
</evidence>
<gene>
    <name evidence="11" type="ORF">AT9943_LOCUS7035</name>
</gene>
<dbReference type="Proteomes" id="UP000516314">
    <property type="component" value="Chromosome 2"/>
</dbReference>
<evidence type="ECO:0000313" key="11">
    <source>
        <dbReference type="EMBL" id="CAD5318823.1"/>
    </source>
</evidence>
<feature type="domain" description="SANT" evidence="10">
    <location>
        <begin position="6"/>
        <end position="61"/>
    </location>
</feature>
<proteinExistence type="predicted"/>
<evidence type="ECO:0000256" key="6">
    <source>
        <dbReference type="ARBA" id="ARBA00023242"/>
    </source>
</evidence>
<dbReference type="PROSITE" id="PS50090">
    <property type="entry name" value="MYB_LIKE"/>
    <property type="match status" value="1"/>
</dbReference>
<dbReference type="GO" id="GO:0016887">
    <property type="term" value="F:ATP hydrolysis activity"/>
    <property type="evidence" value="ECO:0007669"/>
    <property type="project" value="InterPro"/>
</dbReference>
<dbReference type="PROSITE" id="PS51293">
    <property type="entry name" value="SANT"/>
    <property type="match status" value="1"/>
</dbReference>
<reference evidence="11 12" key="1">
    <citation type="submission" date="2020-09" db="EMBL/GenBank/DDBJ databases">
        <authorList>
            <person name="Ashkenazy H."/>
        </authorList>
    </citation>
    <scope>NUCLEOTIDE SEQUENCE [LARGE SCALE GENOMIC DNA]</scope>
    <source>
        <strain evidence="12">cv. Cdm-0</strain>
    </source>
</reference>
<dbReference type="CDD" id="cd19512">
    <property type="entry name" value="RecA-like_ATAD3-like"/>
    <property type="match status" value="1"/>
</dbReference>
<keyword evidence="2" id="KW-0547">Nucleotide-binding</keyword>
<accession>A0A7G2E9Y2</accession>
<dbReference type="GO" id="GO:0005634">
    <property type="term" value="C:nucleus"/>
    <property type="evidence" value="ECO:0007669"/>
    <property type="project" value="UniProtKB-SubCell"/>
</dbReference>
<name>A0A7G2E9Y2_ARATH</name>
<dbReference type="SMART" id="SM00717">
    <property type="entry name" value="SANT"/>
    <property type="match status" value="1"/>
</dbReference>
<organism evidence="11 12">
    <name type="scientific">Arabidopsis thaliana</name>
    <name type="common">Mouse-ear cress</name>
    <dbReference type="NCBI Taxonomy" id="3702"/>
    <lineage>
        <taxon>Eukaryota</taxon>
        <taxon>Viridiplantae</taxon>
        <taxon>Streptophyta</taxon>
        <taxon>Embryophyta</taxon>
        <taxon>Tracheophyta</taxon>
        <taxon>Spermatophyta</taxon>
        <taxon>Magnoliopsida</taxon>
        <taxon>eudicotyledons</taxon>
        <taxon>Gunneridae</taxon>
        <taxon>Pentapetalae</taxon>
        <taxon>rosids</taxon>
        <taxon>malvids</taxon>
        <taxon>Brassicales</taxon>
        <taxon>Brassicaceae</taxon>
        <taxon>Camelineae</taxon>
        <taxon>Arabidopsis</taxon>
    </lineage>
</organism>
<evidence type="ECO:0000256" key="5">
    <source>
        <dbReference type="ARBA" id="ARBA00023163"/>
    </source>
</evidence>
<protein>
    <submittedName>
        <fullName evidence="11">(thale cress) hypothetical protein</fullName>
    </submittedName>
</protein>
<dbReference type="InterPro" id="IPR003959">
    <property type="entry name" value="ATPase_AAA_core"/>
</dbReference>
<keyword evidence="4" id="KW-0805">Transcription regulation</keyword>
<dbReference type="AlphaFoldDB" id="A0A7G2E9Y2"/>
<dbReference type="InterPro" id="IPR017884">
    <property type="entry name" value="SANT_dom"/>
</dbReference>
<comment type="subcellular location">
    <subcellularLocation>
        <location evidence="1">Nucleus</location>
    </subcellularLocation>
</comment>
<dbReference type="InterPro" id="IPR027417">
    <property type="entry name" value="P-loop_NTPase"/>
</dbReference>
<dbReference type="SUPFAM" id="SSF46689">
    <property type="entry name" value="Homeodomain-like"/>
    <property type="match status" value="1"/>
</dbReference>
<evidence type="ECO:0000259" key="9">
    <source>
        <dbReference type="PROSITE" id="PS50090"/>
    </source>
</evidence>
<dbReference type="FunFam" id="3.40.50.300:FF:000595">
    <property type="entry name" value="ATPase family AAA domain-containing protein 3"/>
    <property type="match status" value="1"/>
</dbReference>
<feature type="coiled-coil region" evidence="7">
    <location>
        <begin position="206"/>
        <end position="253"/>
    </location>
</feature>
<keyword evidence="7" id="KW-0175">Coiled coil</keyword>
<keyword evidence="5" id="KW-0804">Transcription</keyword>
<dbReference type="InterPro" id="IPR003960">
    <property type="entry name" value="ATPase_AAA_CS"/>
</dbReference>
<keyword evidence="3" id="KW-0067">ATP-binding</keyword>
<sequence length="927" mass="104139">MASSSMSTSSWTAREDKQFEMALAKFDKDTPDRWQKIARAVGGKSTEEVKRHYELLLRDVNDIESGRYPQPRTFVSCLGFRRLLFSRISMAASRLCSAAAIAAAFTSMSMSQNRAYADSRFRFPFFSSSPPAEESPTDHKSSSNSKSETKPDSDEPKGSGFDPESLERGAKALREINSSPHSKQVFDLMRKQEKTRLAELAAEKEHNEAIQASKDIERQRKLAEDQRNLVQQQAQAKAQNLRYEDELARKRMQTDNEAQRRHNAELVSMQEASSIRKEKARIATEEQIQAQQRETEKERAELERETIRVKAMAEAEGRAHEAKLTEEQNRRMLLDKINGEREKWLAAINTTFSHIEGGVRTLLTDRSKLIMTVGGVTALAAGVYTTREGARVTWGYINRILGQPSLIRESSMGRFPWAGSVSQFKNKLSTAAGAAASAEGEKPLENVILHRSLKTRIERLARATANTKSHKAPFRNMMFYGPPGTGKTMVAREIARKSGLDYAMMTGGDVAPLGAQAVTKIHEIFDWAKKSNKGLLLFIDEADAFLCERNSTYMSEAQRSALNALLFRTGDQSRDIVLVLATNRPGDLDSAVTDRIDEVIEFPLPGEEERFKLLKLYLNKYLMGDDKKGEKDSNLKWSNLFKKKKSQKITIEGDLTDQVIKEAAKKTEGFSGREIAKLVAGVQAAVYGRQDCVLDSQLFEEIVDYKIEEHHQRIRLATEGEHGQPYNRTRGEYSEKAPQPNRILGCHVTSCKHVANSNRFSERPLVFGFEPNSKKFDSESLVKEMMERRRTALVLFVVVVVLTWQEGVLGKWLESTAKEKTGSWAGWVSDKITTMATDKSGEAYEGAKEKSKSAKDTAGEAMDDSIDYMKDKSHNAKDGATRGFEEAMEKVGEKYGVAKESTKYAYETAKKKASQVAGEIRDRYAEL</sequence>
<evidence type="ECO:0000259" key="10">
    <source>
        <dbReference type="PROSITE" id="PS51293"/>
    </source>
</evidence>
<dbReference type="InterPro" id="IPR003593">
    <property type="entry name" value="AAA+_ATPase"/>
</dbReference>
<dbReference type="SUPFAM" id="SSF52540">
    <property type="entry name" value="P-loop containing nucleoside triphosphate hydrolases"/>
    <property type="match status" value="1"/>
</dbReference>
<feature type="domain" description="Myb-like" evidence="9">
    <location>
        <begin position="3"/>
        <end position="57"/>
    </location>
</feature>
<evidence type="ECO:0000256" key="7">
    <source>
        <dbReference type="SAM" id="Coils"/>
    </source>
</evidence>
<dbReference type="InterPro" id="IPR009057">
    <property type="entry name" value="Homeodomain-like_sf"/>
</dbReference>
<dbReference type="FunFam" id="1.10.10.60:FF:000154">
    <property type="entry name" value="Transcription factor SRM1"/>
    <property type="match status" value="1"/>
</dbReference>
<dbReference type="EMBL" id="LR881467">
    <property type="protein sequence ID" value="CAD5318823.1"/>
    <property type="molecule type" value="Genomic_DNA"/>
</dbReference>
<feature type="coiled-coil region" evidence="7">
    <location>
        <begin position="281"/>
        <end position="310"/>
    </location>
</feature>
<evidence type="ECO:0000256" key="4">
    <source>
        <dbReference type="ARBA" id="ARBA00023015"/>
    </source>
</evidence>
<dbReference type="InterPro" id="IPR001005">
    <property type="entry name" value="SANT/Myb"/>
</dbReference>
<feature type="compositionally biased region" description="Basic and acidic residues" evidence="8">
    <location>
        <begin position="136"/>
        <end position="157"/>
    </location>
</feature>
<dbReference type="PANTHER" id="PTHR23075">
    <property type="entry name" value="PUTATIVE ATP-ASE"/>
    <property type="match status" value="1"/>
</dbReference>
<dbReference type="InterPro" id="IPR021911">
    <property type="entry name" value="ATAD3_N"/>
</dbReference>
<dbReference type="PANTHER" id="PTHR23075:SF13">
    <property type="entry name" value="AAA-TYPE ATPASE FAMILY PROTEIN"/>
    <property type="match status" value="1"/>
</dbReference>
<dbReference type="SMART" id="SM00382">
    <property type="entry name" value="AAA"/>
    <property type="match status" value="1"/>
</dbReference>